<name>A0A0P1A6N1_PLAHL</name>
<keyword evidence="2" id="KW-1185">Reference proteome</keyword>
<dbReference type="RefSeq" id="XP_024572586.1">
    <property type="nucleotide sequence ID" value="XM_024717368.1"/>
</dbReference>
<sequence>MVVAGMLLAVGEVESRATVCGLCEKYWKASHEDMTIKILKEDIKDLSETFQYFLDHFKNGKTLVEYASGCGNPGNEPTGWLHPQSDHNKYNEYMTFLIKIENSNTSNDRARQRAKLLREAQQNSVYQ</sequence>
<proteinExistence type="predicted"/>
<dbReference type="EMBL" id="CCYD01000112">
    <property type="protein sequence ID" value="CEG36217.1"/>
    <property type="molecule type" value="Genomic_DNA"/>
</dbReference>
<dbReference type="GeneID" id="36395593"/>
<evidence type="ECO:0000313" key="1">
    <source>
        <dbReference type="EMBL" id="CEG36217.1"/>
    </source>
</evidence>
<reference evidence="2" key="1">
    <citation type="submission" date="2014-09" db="EMBL/GenBank/DDBJ databases">
        <authorList>
            <person name="Sharma Rahul"/>
            <person name="Thines Marco"/>
        </authorList>
    </citation>
    <scope>NUCLEOTIDE SEQUENCE [LARGE SCALE GENOMIC DNA]</scope>
</reference>
<organism evidence="1 2">
    <name type="scientific">Plasmopara halstedii</name>
    <name type="common">Downy mildew of sunflower</name>
    <dbReference type="NCBI Taxonomy" id="4781"/>
    <lineage>
        <taxon>Eukaryota</taxon>
        <taxon>Sar</taxon>
        <taxon>Stramenopiles</taxon>
        <taxon>Oomycota</taxon>
        <taxon>Peronosporomycetes</taxon>
        <taxon>Peronosporales</taxon>
        <taxon>Peronosporaceae</taxon>
        <taxon>Plasmopara</taxon>
    </lineage>
</organism>
<accession>A0A0P1A6N1</accession>
<evidence type="ECO:0000313" key="2">
    <source>
        <dbReference type="Proteomes" id="UP000054928"/>
    </source>
</evidence>
<dbReference type="AlphaFoldDB" id="A0A0P1A6N1"/>
<protein>
    <submittedName>
        <fullName evidence="1">Uncharacterized protein</fullName>
    </submittedName>
</protein>
<dbReference type="Proteomes" id="UP000054928">
    <property type="component" value="Unassembled WGS sequence"/>
</dbReference>